<accession>A0A0C4E8H4</accession>
<reference evidence="2" key="5">
    <citation type="submission" date="2015-06" db="UniProtKB">
        <authorList>
            <consortium name="EnsemblFungi"/>
        </authorList>
    </citation>
    <scope>IDENTIFICATION</scope>
    <source>
        <strain evidence="2">ATCC 64411</strain>
    </source>
</reference>
<reference evidence="3" key="1">
    <citation type="submission" date="2010-05" db="EMBL/GenBank/DDBJ databases">
        <title>The genome sequence of Magnaporthe poae strain ATCC 64411.</title>
        <authorList>
            <person name="Ma L.-J."/>
            <person name="Dead R."/>
            <person name="Young S."/>
            <person name="Zeng Q."/>
            <person name="Koehrsen M."/>
            <person name="Alvarado L."/>
            <person name="Berlin A."/>
            <person name="Chapman S.B."/>
            <person name="Chen Z."/>
            <person name="Freedman E."/>
            <person name="Gellesch M."/>
            <person name="Goldberg J."/>
            <person name="Griggs A."/>
            <person name="Gujja S."/>
            <person name="Heilman E.R."/>
            <person name="Heiman D."/>
            <person name="Hepburn T."/>
            <person name="Howarth C."/>
            <person name="Jen D."/>
            <person name="Larson L."/>
            <person name="Mehta T."/>
            <person name="Neiman D."/>
            <person name="Pearson M."/>
            <person name="Roberts A."/>
            <person name="Saif S."/>
            <person name="Shea T."/>
            <person name="Shenoy N."/>
            <person name="Sisk P."/>
            <person name="Stolte C."/>
            <person name="Sykes S."/>
            <person name="Walk T."/>
            <person name="White J."/>
            <person name="Yandava C."/>
            <person name="Haas B."/>
            <person name="Nusbaum C."/>
            <person name="Birren B."/>
        </authorList>
    </citation>
    <scope>NUCLEOTIDE SEQUENCE [LARGE SCALE GENOMIC DNA]</scope>
    <source>
        <strain evidence="3">ATCC 64411 / 73-15</strain>
    </source>
</reference>
<reference evidence="2" key="4">
    <citation type="journal article" date="2015" name="G3 (Bethesda)">
        <title>Genome sequences of three phytopathogenic species of the Magnaporthaceae family of fungi.</title>
        <authorList>
            <person name="Okagaki L.H."/>
            <person name="Nunes C.C."/>
            <person name="Sailsbery J."/>
            <person name="Clay B."/>
            <person name="Brown D."/>
            <person name="John T."/>
            <person name="Oh Y."/>
            <person name="Young N."/>
            <person name="Fitzgerald M."/>
            <person name="Haas B.J."/>
            <person name="Zeng Q."/>
            <person name="Young S."/>
            <person name="Adiconis X."/>
            <person name="Fan L."/>
            <person name="Levin J.Z."/>
            <person name="Mitchell T.K."/>
            <person name="Okubara P.A."/>
            <person name="Farman M.L."/>
            <person name="Kohn L.M."/>
            <person name="Birren B."/>
            <person name="Ma L.-J."/>
            <person name="Dean R.A."/>
        </authorList>
    </citation>
    <scope>NUCLEOTIDE SEQUENCE</scope>
    <source>
        <strain evidence="2">ATCC 64411 / 73-15</strain>
    </source>
</reference>
<dbReference type="VEuPathDB" id="FungiDB:MAPG_08881"/>
<dbReference type="OrthoDB" id="2135488at2759"/>
<dbReference type="AlphaFoldDB" id="A0A0C4E8H4"/>
<dbReference type="eggNOG" id="ENOG502T3UM">
    <property type="taxonomic scope" value="Eukaryota"/>
</dbReference>
<dbReference type="EMBL" id="ADBL01002166">
    <property type="status" value="NOT_ANNOTATED_CDS"/>
    <property type="molecule type" value="Genomic_DNA"/>
</dbReference>
<name>A0A0C4E8H4_MAGP6</name>
<evidence type="ECO:0000313" key="2">
    <source>
        <dbReference type="EnsemblFungi" id="MAPG_08881T0"/>
    </source>
</evidence>
<reference evidence="1" key="3">
    <citation type="submission" date="2011-03" db="EMBL/GenBank/DDBJ databases">
        <title>Annotation of Magnaporthe poae ATCC 64411.</title>
        <authorList>
            <person name="Ma L.-J."/>
            <person name="Dead R."/>
            <person name="Young S.K."/>
            <person name="Zeng Q."/>
            <person name="Gargeya S."/>
            <person name="Fitzgerald M."/>
            <person name="Haas B."/>
            <person name="Abouelleil A."/>
            <person name="Alvarado L."/>
            <person name="Arachchi H.M."/>
            <person name="Berlin A."/>
            <person name="Brown A."/>
            <person name="Chapman S.B."/>
            <person name="Chen Z."/>
            <person name="Dunbar C."/>
            <person name="Freedman E."/>
            <person name="Gearin G."/>
            <person name="Gellesch M."/>
            <person name="Goldberg J."/>
            <person name="Griggs A."/>
            <person name="Gujja S."/>
            <person name="Heiman D."/>
            <person name="Howarth C."/>
            <person name="Larson L."/>
            <person name="Lui A."/>
            <person name="MacDonald P.J.P."/>
            <person name="Mehta T."/>
            <person name="Montmayeur A."/>
            <person name="Murphy C."/>
            <person name="Neiman D."/>
            <person name="Pearson M."/>
            <person name="Priest M."/>
            <person name="Roberts A."/>
            <person name="Saif S."/>
            <person name="Shea T."/>
            <person name="Shenoy N."/>
            <person name="Sisk P."/>
            <person name="Stolte C."/>
            <person name="Sykes S."/>
            <person name="Yandava C."/>
            <person name="Wortman J."/>
            <person name="Nusbaum C."/>
            <person name="Birren B."/>
        </authorList>
    </citation>
    <scope>NUCLEOTIDE SEQUENCE</scope>
    <source>
        <strain evidence="1">ATCC 64411</strain>
    </source>
</reference>
<keyword evidence="3" id="KW-1185">Reference proteome</keyword>
<evidence type="ECO:0000313" key="3">
    <source>
        <dbReference type="Proteomes" id="UP000011715"/>
    </source>
</evidence>
<protein>
    <submittedName>
        <fullName evidence="1 2">Uncharacterized protein</fullName>
    </submittedName>
</protein>
<reference evidence="1" key="2">
    <citation type="submission" date="2010-05" db="EMBL/GenBank/DDBJ databases">
        <title>The Genome Sequence of Magnaporthe poae strain ATCC 64411.</title>
        <authorList>
            <consortium name="The Broad Institute Genome Sequencing Platform"/>
            <consortium name="Broad Institute Genome Sequencing Center for Infectious Disease"/>
            <person name="Ma L.-J."/>
            <person name="Dead R."/>
            <person name="Young S."/>
            <person name="Zeng Q."/>
            <person name="Koehrsen M."/>
            <person name="Alvarado L."/>
            <person name="Berlin A."/>
            <person name="Chapman S.B."/>
            <person name="Chen Z."/>
            <person name="Freedman E."/>
            <person name="Gellesch M."/>
            <person name="Goldberg J."/>
            <person name="Griggs A."/>
            <person name="Gujja S."/>
            <person name="Heilman E.R."/>
            <person name="Heiman D."/>
            <person name="Hepburn T."/>
            <person name="Howarth C."/>
            <person name="Jen D."/>
            <person name="Larson L."/>
            <person name="Mehta T."/>
            <person name="Neiman D."/>
            <person name="Pearson M."/>
            <person name="Roberts A."/>
            <person name="Saif S."/>
            <person name="Shea T."/>
            <person name="Shenoy N."/>
            <person name="Sisk P."/>
            <person name="Stolte C."/>
            <person name="Sykes S."/>
            <person name="Walk T."/>
            <person name="White J."/>
            <person name="Yandava C."/>
            <person name="Haas B."/>
            <person name="Nusbaum C."/>
            <person name="Birren B."/>
        </authorList>
    </citation>
    <scope>NUCLEOTIDE SEQUENCE</scope>
    <source>
        <strain evidence="1">ATCC 64411</strain>
    </source>
</reference>
<organism evidence="2 3">
    <name type="scientific">Magnaporthiopsis poae (strain ATCC 64411 / 73-15)</name>
    <name type="common">Kentucky bluegrass fungus</name>
    <name type="synonym">Magnaporthe poae</name>
    <dbReference type="NCBI Taxonomy" id="644358"/>
    <lineage>
        <taxon>Eukaryota</taxon>
        <taxon>Fungi</taxon>
        <taxon>Dikarya</taxon>
        <taxon>Ascomycota</taxon>
        <taxon>Pezizomycotina</taxon>
        <taxon>Sordariomycetes</taxon>
        <taxon>Sordariomycetidae</taxon>
        <taxon>Magnaporthales</taxon>
        <taxon>Magnaporthaceae</taxon>
        <taxon>Magnaporthiopsis</taxon>
    </lineage>
</organism>
<proteinExistence type="predicted"/>
<dbReference type="Proteomes" id="UP000011715">
    <property type="component" value="Unassembled WGS sequence"/>
</dbReference>
<evidence type="ECO:0000313" key="1">
    <source>
        <dbReference type="EMBL" id="KLU89912.1"/>
    </source>
</evidence>
<dbReference type="EMBL" id="GL876973">
    <property type="protein sequence ID" value="KLU89912.1"/>
    <property type="molecule type" value="Genomic_DNA"/>
</dbReference>
<dbReference type="EnsemblFungi" id="MAPG_08881T0">
    <property type="protein sequence ID" value="MAPG_08881T0"/>
    <property type="gene ID" value="MAPG_08881"/>
</dbReference>
<gene>
    <name evidence="1" type="ORF">MAPG_08881</name>
</gene>
<sequence>MYALVIQGGGRISELQGQCSMPLGRALARFELHWDEAEDEEWSRGFTDGVLGIIRSHADESVSRPYRGDIWLASQAGDKELDRIAQLYDRR</sequence>